<keyword evidence="10" id="KW-0732">Signal</keyword>
<dbReference type="Pfam" id="PF16353">
    <property type="entry name" value="LacZ_4"/>
    <property type="match status" value="1"/>
</dbReference>
<dbReference type="InterPro" id="IPR006101">
    <property type="entry name" value="Glyco_hydro_2"/>
</dbReference>
<keyword evidence="8" id="KW-0326">Glycosidase</keyword>
<evidence type="ECO:0000256" key="2">
    <source>
        <dbReference type="ARBA" id="ARBA00001913"/>
    </source>
</evidence>
<dbReference type="InterPro" id="IPR006102">
    <property type="entry name" value="Ig-like_GH2"/>
</dbReference>
<evidence type="ECO:0000256" key="7">
    <source>
        <dbReference type="ARBA" id="ARBA00022837"/>
    </source>
</evidence>
<evidence type="ECO:0000256" key="10">
    <source>
        <dbReference type="SAM" id="SignalP"/>
    </source>
</evidence>
<dbReference type="PANTHER" id="PTHR46323">
    <property type="entry name" value="BETA-GALACTOSIDASE"/>
    <property type="match status" value="1"/>
</dbReference>
<dbReference type="Gene3D" id="2.60.40.10">
    <property type="entry name" value="Immunoglobulins"/>
    <property type="match status" value="2"/>
</dbReference>
<evidence type="ECO:0000256" key="4">
    <source>
        <dbReference type="ARBA" id="ARBA00011245"/>
    </source>
</evidence>
<dbReference type="OrthoDB" id="857501at2"/>
<dbReference type="SMART" id="SM01038">
    <property type="entry name" value="Bgal_small_N"/>
    <property type="match status" value="1"/>
</dbReference>
<dbReference type="InterPro" id="IPR017853">
    <property type="entry name" value="GH"/>
</dbReference>
<evidence type="ECO:0000256" key="1">
    <source>
        <dbReference type="ARBA" id="ARBA00001412"/>
    </source>
</evidence>
<dbReference type="KEGG" id="chk:D4L85_15665"/>
<evidence type="ECO:0000256" key="3">
    <source>
        <dbReference type="ARBA" id="ARBA00007401"/>
    </source>
</evidence>
<dbReference type="Gene3D" id="2.70.98.10">
    <property type="match status" value="1"/>
</dbReference>
<evidence type="ECO:0000256" key="6">
    <source>
        <dbReference type="ARBA" id="ARBA00022801"/>
    </source>
</evidence>
<feature type="signal peptide" evidence="10">
    <location>
        <begin position="1"/>
        <end position="19"/>
    </location>
</feature>
<dbReference type="InterPro" id="IPR032312">
    <property type="entry name" value="LacZ_4"/>
</dbReference>
<dbReference type="InterPro" id="IPR004199">
    <property type="entry name" value="B-gal_small/dom_5"/>
</dbReference>
<dbReference type="InterPro" id="IPR006103">
    <property type="entry name" value="Glyco_hydro_2_cat"/>
</dbReference>
<dbReference type="Pfam" id="PF02837">
    <property type="entry name" value="Glyco_hydro_2_N"/>
    <property type="match status" value="1"/>
</dbReference>
<evidence type="ECO:0000313" key="12">
    <source>
        <dbReference type="EMBL" id="AYB31912.1"/>
    </source>
</evidence>
<comment type="similarity">
    <text evidence="3">Belongs to the glycosyl hydrolase 2 family.</text>
</comment>
<dbReference type="GO" id="GO:0009341">
    <property type="term" value="C:beta-galactosidase complex"/>
    <property type="evidence" value="ECO:0007669"/>
    <property type="project" value="InterPro"/>
</dbReference>
<dbReference type="SUPFAM" id="SSF49303">
    <property type="entry name" value="beta-Galactosidase/glucuronidase domain"/>
    <property type="match status" value="2"/>
</dbReference>
<keyword evidence="6" id="KW-0378">Hydrolase</keyword>
<dbReference type="Proteomes" id="UP000266183">
    <property type="component" value="Chromosome"/>
</dbReference>
<dbReference type="Gene3D" id="2.60.120.260">
    <property type="entry name" value="Galactose-binding domain-like"/>
    <property type="match status" value="1"/>
</dbReference>
<dbReference type="GO" id="GO:0030246">
    <property type="term" value="F:carbohydrate binding"/>
    <property type="evidence" value="ECO:0007669"/>
    <property type="project" value="InterPro"/>
</dbReference>
<dbReference type="InterPro" id="IPR013783">
    <property type="entry name" value="Ig-like_fold"/>
</dbReference>
<feature type="chain" id="PRO_5017341926" description="beta-galactosidase" evidence="10">
    <location>
        <begin position="20"/>
        <end position="1051"/>
    </location>
</feature>
<dbReference type="GO" id="GO:0004565">
    <property type="term" value="F:beta-galactosidase activity"/>
    <property type="evidence" value="ECO:0007669"/>
    <property type="project" value="UniProtKB-EC"/>
</dbReference>
<dbReference type="InterPro" id="IPR050347">
    <property type="entry name" value="Bact_Beta-galactosidase"/>
</dbReference>
<dbReference type="GO" id="GO:0005990">
    <property type="term" value="P:lactose catabolic process"/>
    <property type="evidence" value="ECO:0007669"/>
    <property type="project" value="TreeGrafter"/>
</dbReference>
<gene>
    <name evidence="12" type="ORF">D4L85_15665</name>
</gene>
<dbReference type="Pfam" id="PF02836">
    <property type="entry name" value="Glyco_hydro_2_C"/>
    <property type="match status" value="1"/>
</dbReference>
<dbReference type="InterPro" id="IPR036156">
    <property type="entry name" value="Beta-gal/glucu_dom_sf"/>
</dbReference>
<evidence type="ECO:0000256" key="5">
    <source>
        <dbReference type="ARBA" id="ARBA00012756"/>
    </source>
</evidence>
<dbReference type="EC" id="3.2.1.23" evidence="5"/>
<keyword evidence="7" id="KW-0106">Calcium</keyword>
<reference evidence="13" key="1">
    <citation type="submission" date="2018-09" db="EMBL/GenBank/DDBJ databases">
        <title>Chryseolinea sp. KIS68-18 isolated from soil.</title>
        <authorList>
            <person name="Weon H.-Y."/>
            <person name="Kwon S.-W."/>
            <person name="Lee S.A."/>
        </authorList>
    </citation>
    <scope>NUCLEOTIDE SEQUENCE [LARGE SCALE GENOMIC DNA]</scope>
    <source>
        <strain evidence="13">KIS68-18</strain>
    </source>
</reference>
<dbReference type="RefSeq" id="WP_119755173.1">
    <property type="nucleotide sequence ID" value="NZ_CP032382.1"/>
</dbReference>
<dbReference type="SUPFAM" id="SSF74650">
    <property type="entry name" value="Galactose mutarotase-like"/>
    <property type="match status" value="1"/>
</dbReference>
<comment type="cofactor">
    <cofactor evidence="2">
        <name>Ca(2+)</name>
        <dbReference type="ChEBI" id="CHEBI:29108"/>
    </cofactor>
</comment>
<keyword evidence="13" id="KW-1185">Reference proteome</keyword>
<dbReference type="Gene3D" id="3.20.20.80">
    <property type="entry name" value="Glycosidases"/>
    <property type="match status" value="1"/>
</dbReference>
<protein>
    <recommendedName>
        <fullName evidence="5">beta-galactosidase</fullName>
        <ecNumber evidence="5">3.2.1.23</ecNumber>
    </recommendedName>
    <alternativeName>
        <fullName evidence="9">Lactase</fullName>
    </alternativeName>
</protein>
<evidence type="ECO:0000313" key="13">
    <source>
        <dbReference type="Proteomes" id="UP000266183"/>
    </source>
</evidence>
<dbReference type="Pfam" id="PF02929">
    <property type="entry name" value="Bgal_small_N"/>
    <property type="match status" value="1"/>
</dbReference>
<dbReference type="InterPro" id="IPR006104">
    <property type="entry name" value="Glyco_hydro_2_N"/>
</dbReference>
<evidence type="ECO:0000256" key="9">
    <source>
        <dbReference type="ARBA" id="ARBA00032230"/>
    </source>
</evidence>
<name>A0A385SM51_9BACT</name>
<feature type="domain" description="Beta galactosidase small chain/" evidence="11">
    <location>
        <begin position="760"/>
        <end position="1046"/>
    </location>
</feature>
<proteinExistence type="inferred from homology"/>
<dbReference type="Pfam" id="PF00703">
    <property type="entry name" value="Glyco_hydro_2"/>
    <property type="match status" value="1"/>
</dbReference>
<evidence type="ECO:0000259" key="11">
    <source>
        <dbReference type="SMART" id="SM01038"/>
    </source>
</evidence>
<dbReference type="PRINTS" id="PR00132">
    <property type="entry name" value="GLHYDRLASE2"/>
</dbReference>
<dbReference type="AlphaFoldDB" id="A0A385SM51"/>
<comment type="subunit">
    <text evidence="4">Monomer.</text>
</comment>
<dbReference type="InterPro" id="IPR023232">
    <property type="entry name" value="Glyco_hydro_2_AS"/>
</dbReference>
<dbReference type="EMBL" id="CP032382">
    <property type="protein sequence ID" value="AYB31912.1"/>
    <property type="molecule type" value="Genomic_DNA"/>
</dbReference>
<organism evidence="12 13">
    <name type="scientific">Chryseolinea soli</name>
    <dbReference type="NCBI Taxonomy" id="2321403"/>
    <lineage>
        <taxon>Bacteria</taxon>
        <taxon>Pseudomonadati</taxon>
        <taxon>Bacteroidota</taxon>
        <taxon>Cytophagia</taxon>
        <taxon>Cytophagales</taxon>
        <taxon>Fulvivirgaceae</taxon>
        <taxon>Chryseolinea</taxon>
    </lineage>
</organism>
<dbReference type="SUPFAM" id="SSF51445">
    <property type="entry name" value="(Trans)glycosidases"/>
    <property type="match status" value="1"/>
</dbReference>
<evidence type="ECO:0000256" key="8">
    <source>
        <dbReference type="ARBA" id="ARBA00023295"/>
    </source>
</evidence>
<dbReference type="InterPro" id="IPR008979">
    <property type="entry name" value="Galactose-bd-like_sf"/>
</dbReference>
<dbReference type="PROSITE" id="PS00608">
    <property type="entry name" value="GLYCOSYL_HYDROL_F2_2"/>
    <property type="match status" value="1"/>
</dbReference>
<comment type="catalytic activity">
    <reaction evidence="1">
        <text>Hydrolysis of terminal non-reducing beta-D-galactose residues in beta-D-galactosides.</text>
        <dbReference type="EC" id="3.2.1.23"/>
    </reaction>
</comment>
<dbReference type="PANTHER" id="PTHR46323:SF2">
    <property type="entry name" value="BETA-GALACTOSIDASE"/>
    <property type="match status" value="1"/>
</dbReference>
<sequence>MTKLYLSATRIILCTICFAIVSDGFAQRDPWQDHTVFRINKEEAHATFFSYDNVEQAVQDEKEKSAGYQSLNGMWKFNFARQPADRPEGFYKEAFDVTGWDNIKVPVNWEVEGYDHPIYLDEKYPFNTHWPDAPQDYNPVGSYRRTFELRDEWQGREVFLHLGAVNSAVYVWINGIQVGYSEDSKTPAEFDITKYLRAGTNTVALQIFRWNDGSYLEAQDMLKVSGIERDVYLYATPKVKVSDFFVKAGLDEAYRNGKLLVNVQFKNLTAKTFKGVAEMSLLDDKNNLKAIWNTTQPLQIIPGKPLSISLPQTIFNPRKWTAETPELYTMVVALKDADKKIVEVISDKIGFRTVQIKNAQLLVNGKAIKIKGVNRHEAHATQGHYITREIMLRDIELMKKANINAVRGCHYPNDPVWYDLMDQYGFYVIDEANIESQPLASDDSTKLGNEMSWLPAHVDRTRNMFERDKNHPSIIIWSLGNESGDGPVFDSTYHWLHRHDHTRPVAYEPAKLHTYTDIFSPMYARIPQIVEYAKSNPTRPLIMCEYAHVMGNSGGNLQDYWNEIEKYPVLQGGFIWEWSDQGLQYTNNKGVKYMAYGHDYHPDLPTDGAFINKGLVTGLREPIPHYYEVKKVYQPVSFQAVNMAEGEFEIRNKYTFSDLSKLSFQWQLMADGVVMSKGWLNKVEALPGDGTRIKISLPRFAADTLEYILKLSAHVNSDIPFLPVGFEVAWEQFVIEERHVASPSLSAEKLKTMKTKTDVTISGEDFSVAFNLSHGTLSDFTFKNKKVLRTPLQPQFWRAPTDNDLGNNMQVWAAVWKDAGNNAKLISCRIEKEAADEVVVLSKFYLPTVESTVEVRYTVRPHAEVKVEYHFLPGSKTLPDLPRLGMQFTLPQEFQYMAWYGRGPHESYADRKSGAAVGAYKGMLWDQIYLYPRPQETGNKTDVRWMTLTNFDGIGLKLLADAQLLSSSAWPFSQDELDFKAGKGVSASGLVPNVSKHSYDVVQRDFVTWNIDLLQMGVGGDNSWGAPVHDAYKIKPAEYRYSFVLKGVSVE</sequence>
<accession>A0A385SM51</accession>
<dbReference type="SUPFAM" id="SSF49785">
    <property type="entry name" value="Galactose-binding domain-like"/>
    <property type="match status" value="1"/>
</dbReference>
<dbReference type="InterPro" id="IPR014718">
    <property type="entry name" value="GH-type_carb-bd"/>
</dbReference>
<dbReference type="InterPro" id="IPR011013">
    <property type="entry name" value="Gal_mutarotase_sf_dom"/>
</dbReference>